<dbReference type="Gene3D" id="3.40.50.1220">
    <property type="entry name" value="TPP-binding domain"/>
    <property type="match status" value="1"/>
</dbReference>
<feature type="domain" description="Thiamine pyrophosphate enzyme TPP-binding" evidence="7">
    <location>
        <begin position="424"/>
        <end position="567"/>
    </location>
</feature>
<evidence type="ECO:0000256" key="2">
    <source>
        <dbReference type="ARBA" id="ARBA00022723"/>
    </source>
</evidence>
<dbReference type="HAMAP" id="MF_01659">
    <property type="entry name" value="MenD"/>
    <property type="match status" value="1"/>
</dbReference>
<dbReference type="EC" id="2.2.1.9" evidence="6"/>
<dbReference type="Pfam" id="PF02776">
    <property type="entry name" value="TPP_enzyme_N"/>
    <property type="match status" value="1"/>
</dbReference>
<dbReference type="GO" id="GO:0070204">
    <property type="term" value="F:2-succinyl-5-enolpyruvyl-6-hydroxy-3-cyclohexene-1-carboxylic-acid synthase activity"/>
    <property type="evidence" value="ECO:0007669"/>
    <property type="project" value="UniProtKB-UniRule"/>
</dbReference>
<comment type="function">
    <text evidence="6">Catalyzes the thiamine diphosphate-dependent decarboxylation of 2-oxoglutarate and the subsequent addition of the resulting succinic semialdehyde-thiamine pyrophosphate anion to isochorismate to yield 2-succinyl-5-enolpyruvyl-6-hydroxy-3-cyclohexene-1-carboxylate (SEPHCHC).</text>
</comment>
<dbReference type="RefSeq" id="WP_188463643.1">
    <property type="nucleotide sequence ID" value="NZ_BMFQ01000002.1"/>
</dbReference>
<evidence type="ECO:0000256" key="3">
    <source>
        <dbReference type="ARBA" id="ARBA00022842"/>
    </source>
</evidence>
<dbReference type="Gene3D" id="3.40.50.970">
    <property type="match status" value="2"/>
</dbReference>
<reference evidence="10" key="1">
    <citation type="journal article" date="2014" name="Int. J. Syst. Evol. Microbiol.">
        <title>Complete genome sequence of Corynebacterium casei LMG S-19264T (=DSM 44701T), isolated from a smear-ripened cheese.</title>
        <authorList>
            <consortium name="US DOE Joint Genome Institute (JGI-PGF)"/>
            <person name="Walter F."/>
            <person name="Albersmeier A."/>
            <person name="Kalinowski J."/>
            <person name="Ruckert C."/>
        </authorList>
    </citation>
    <scope>NUCLEOTIDE SEQUENCE</scope>
    <source>
        <strain evidence="10">CGMCC 1.12751</strain>
    </source>
</reference>
<dbReference type="PIRSF" id="PIRSF004983">
    <property type="entry name" value="MenD"/>
    <property type="match status" value="1"/>
</dbReference>
<sequence length="586" mass="66930">MLYPKNLLAQTVIQLCKAKNVQHIVISPGSRNAPLTIGFTNDPFFTCYSIVDERCAGFFALGIAQQLESPVALVCTSGSALLNYYPAVAEAFYSDIPLIVLSADRPNYLIGIGDGQTINQKDVYANHILFSANLKLNYEYAPKNSNEHEPAIIKSIENKLERMLGVKQELDDENETKINAAINKAISLKGPVHINIPFEEPLYETTDKLTVKPKVIDIEVRKKKIDDFFIQECYDDWNTYSKKMILVGANQPNHVEQQILDELAKDSSVIVFNETTSNIHNKQFFNSIDKLIAPLEEADFHKLQPDILVTFGGLIVSKKIKTFLRKFQPKHHWHIDKKNANDTFFCLDKHIEATPNQFFNSLLPRLTHFVKSDYRTYWGEIKLVRDQKHQEYLADILFSDFKVFDSVFQALPEQTVLQLGNSSTVRYAQLFNLKKSITVFCNRGTSGIDGSTSTAIGCSKVSKKQTTLITGDLSFFYDSNALWNNYIPNNFRIIVINNQGGGIFRILPGDKNSKKFETYFETAHNLTAKQLCKMYDFDYDVAANERQLKTQLKTFFEESNQPKLLEIFTPRTLNDEVLLDYFKFIK</sequence>
<dbReference type="Pfam" id="PF02775">
    <property type="entry name" value="TPP_enzyme_C"/>
    <property type="match status" value="1"/>
</dbReference>
<organism evidence="10 11">
    <name type="scientific">Bizionia arctica</name>
    <dbReference type="NCBI Taxonomy" id="1495645"/>
    <lineage>
        <taxon>Bacteria</taxon>
        <taxon>Pseudomonadati</taxon>
        <taxon>Bacteroidota</taxon>
        <taxon>Flavobacteriia</taxon>
        <taxon>Flavobacteriales</taxon>
        <taxon>Flavobacteriaceae</taxon>
        <taxon>Bizionia</taxon>
    </lineage>
</organism>
<evidence type="ECO:0000256" key="1">
    <source>
        <dbReference type="ARBA" id="ARBA00022679"/>
    </source>
</evidence>
<dbReference type="InterPro" id="IPR029061">
    <property type="entry name" value="THDP-binding"/>
</dbReference>
<evidence type="ECO:0000256" key="5">
    <source>
        <dbReference type="ARBA" id="ARBA00023211"/>
    </source>
</evidence>
<comment type="pathway">
    <text evidence="6">Quinol/quinone metabolism; 1,4-dihydroxy-2-naphthoate biosynthesis; 1,4-dihydroxy-2-naphthoate from chorismate: step 2/7.</text>
</comment>
<dbReference type="InterPro" id="IPR012001">
    <property type="entry name" value="Thiamin_PyroP_enz_TPP-bd_dom"/>
</dbReference>
<dbReference type="SUPFAM" id="SSF52518">
    <property type="entry name" value="Thiamin diphosphate-binding fold (THDP-binding)"/>
    <property type="match status" value="2"/>
</dbReference>
<dbReference type="NCBIfam" id="TIGR00173">
    <property type="entry name" value="menD"/>
    <property type="match status" value="1"/>
</dbReference>
<evidence type="ECO:0000259" key="7">
    <source>
        <dbReference type="Pfam" id="PF02775"/>
    </source>
</evidence>
<dbReference type="InterPro" id="IPR032264">
    <property type="entry name" value="MenD_middle"/>
</dbReference>
<keyword evidence="1 6" id="KW-0808">Transferase</keyword>
<dbReference type="GO" id="GO:0009234">
    <property type="term" value="P:menaquinone biosynthetic process"/>
    <property type="evidence" value="ECO:0007669"/>
    <property type="project" value="UniProtKB-UniRule"/>
</dbReference>
<comment type="subunit">
    <text evidence="6">Homodimer.</text>
</comment>
<dbReference type="InterPro" id="IPR011766">
    <property type="entry name" value="TPP_enzyme_TPP-bd"/>
</dbReference>
<comment type="catalytic activity">
    <reaction evidence="6">
        <text>isochorismate + 2-oxoglutarate + H(+) = 5-enolpyruvoyl-6-hydroxy-2-succinyl-cyclohex-3-ene-1-carboxylate + CO2</text>
        <dbReference type="Rhea" id="RHEA:25593"/>
        <dbReference type="ChEBI" id="CHEBI:15378"/>
        <dbReference type="ChEBI" id="CHEBI:16526"/>
        <dbReference type="ChEBI" id="CHEBI:16810"/>
        <dbReference type="ChEBI" id="CHEBI:29780"/>
        <dbReference type="ChEBI" id="CHEBI:58818"/>
        <dbReference type="EC" id="2.2.1.9"/>
    </reaction>
</comment>
<keyword evidence="3 6" id="KW-0460">Magnesium</keyword>
<dbReference type="GO" id="GO:0030145">
    <property type="term" value="F:manganese ion binding"/>
    <property type="evidence" value="ECO:0007669"/>
    <property type="project" value="UniProtKB-UniRule"/>
</dbReference>
<dbReference type="CDD" id="cd02009">
    <property type="entry name" value="TPP_SHCHC_synthase"/>
    <property type="match status" value="1"/>
</dbReference>
<comment type="cofactor">
    <cofactor evidence="6">
        <name>thiamine diphosphate</name>
        <dbReference type="ChEBI" id="CHEBI:58937"/>
    </cofactor>
    <text evidence="6">Binds 1 thiamine pyrophosphate per subunit.</text>
</comment>
<comment type="pathway">
    <text evidence="6">Quinol/quinone metabolism; menaquinone biosynthesis.</text>
</comment>
<comment type="cofactor">
    <cofactor evidence="6">
        <name>Mg(2+)</name>
        <dbReference type="ChEBI" id="CHEBI:18420"/>
    </cofactor>
    <cofactor evidence="6">
        <name>Mn(2+)</name>
        <dbReference type="ChEBI" id="CHEBI:29035"/>
    </cofactor>
</comment>
<proteinExistence type="inferred from homology"/>
<evidence type="ECO:0000259" key="8">
    <source>
        <dbReference type="Pfam" id="PF02776"/>
    </source>
</evidence>
<evidence type="ECO:0000313" key="11">
    <source>
        <dbReference type="Proteomes" id="UP000625976"/>
    </source>
</evidence>
<name>A0A917LML5_9FLAO</name>
<dbReference type="Pfam" id="PF16582">
    <property type="entry name" value="TPP_enzyme_M_2"/>
    <property type="match status" value="1"/>
</dbReference>
<evidence type="ECO:0000313" key="10">
    <source>
        <dbReference type="EMBL" id="GGG45238.1"/>
    </source>
</evidence>
<feature type="domain" description="Thiamine pyrophosphate enzyme N-terminal TPP-binding" evidence="8">
    <location>
        <begin position="9"/>
        <end position="121"/>
    </location>
</feature>
<comment type="similarity">
    <text evidence="6">Belongs to the TPP enzyme family. MenD subfamily.</text>
</comment>
<reference evidence="10" key="2">
    <citation type="submission" date="2020-09" db="EMBL/GenBank/DDBJ databases">
        <authorList>
            <person name="Sun Q."/>
            <person name="Zhou Y."/>
        </authorList>
    </citation>
    <scope>NUCLEOTIDE SEQUENCE</scope>
    <source>
        <strain evidence="10">CGMCC 1.12751</strain>
    </source>
</reference>
<keyword evidence="5 6" id="KW-0464">Manganese</keyword>
<dbReference type="AlphaFoldDB" id="A0A917LML5"/>
<dbReference type="GO" id="GO:0000287">
    <property type="term" value="F:magnesium ion binding"/>
    <property type="evidence" value="ECO:0007669"/>
    <property type="project" value="UniProtKB-UniRule"/>
</dbReference>
<keyword evidence="4 6" id="KW-0786">Thiamine pyrophosphate</keyword>
<dbReference type="PANTHER" id="PTHR42916">
    <property type="entry name" value="2-SUCCINYL-5-ENOLPYRUVYL-6-HYDROXY-3-CYCLOHEXENE-1-CARBOXYLATE SYNTHASE"/>
    <property type="match status" value="1"/>
</dbReference>
<dbReference type="Proteomes" id="UP000625976">
    <property type="component" value="Unassembled WGS sequence"/>
</dbReference>
<keyword evidence="6" id="KW-0474">Menaquinone biosynthesis</keyword>
<keyword evidence="11" id="KW-1185">Reference proteome</keyword>
<accession>A0A917LML5</accession>
<dbReference type="PANTHER" id="PTHR42916:SF1">
    <property type="entry name" value="PROTEIN PHYLLO, CHLOROPLASTIC"/>
    <property type="match status" value="1"/>
</dbReference>
<protein>
    <recommendedName>
        <fullName evidence="6">2-succinyl-5-enolpyruvyl-6-hydroxy-3-cyclohexene-1-carboxylate synthase</fullName>
        <shortName evidence="6">SEPHCHC synthase</shortName>
        <ecNumber evidence="6">2.2.1.9</ecNumber>
    </recommendedName>
    <alternativeName>
        <fullName evidence="6">Menaquinone biosynthesis protein MenD</fullName>
    </alternativeName>
</protein>
<dbReference type="CDD" id="cd07037">
    <property type="entry name" value="TPP_PYR_MenD"/>
    <property type="match status" value="1"/>
</dbReference>
<dbReference type="GO" id="GO:0030976">
    <property type="term" value="F:thiamine pyrophosphate binding"/>
    <property type="evidence" value="ECO:0007669"/>
    <property type="project" value="UniProtKB-UniRule"/>
</dbReference>
<dbReference type="InterPro" id="IPR004433">
    <property type="entry name" value="MenaQ_synth_MenD"/>
</dbReference>
<evidence type="ECO:0000256" key="4">
    <source>
        <dbReference type="ARBA" id="ARBA00023052"/>
    </source>
</evidence>
<dbReference type="EMBL" id="BMFQ01000002">
    <property type="protein sequence ID" value="GGG45238.1"/>
    <property type="molecule type" value="Genomic_DNA"/>
</dbReference>
<gene>
    <name evidence="6 10" type="primary">menD</name>
    <name evidence="10" type="ORF">GCM10010976_16040</name>
</gene>
<evidence type="ECO:0000256" key="6">
    <source>
        <dbReference type="HAMAP-Rule" id="MF_01659"/>
    </source>
</evidence>
<evidence type="ECO:0000259" key="9">
    <source>
        <dbReference type="Pfam" id="PF16582"/>
    </source>
</evidence>
<comment type="caution">
    <text evidence="10">The sequence shown here is derived from an EMBL/GenBank/DDBJ whole genome shotgun (WGS) entry which is preliminary data.</text>
</comment>
<feature type="domain" description="Menaquinone biosynthesis protein MenD middle" evidence="9">
    <location>
        <begin position="233"/>
        <end position="362"/>
    </location>
</feature>
<keyword evidence="2 6" id="KW-0479">Metal-binding</keyword>